<dbReference type="GO" id="GO:0003676">
    <property type="term" value="F:nucleic acid binding"/>
    <property type="evidence" value="ECO:0007669"/>
    <property type="project" value="InterPro"/>
</dbReference>
<proteinExistence type="predicted"/>
<dbReference type="SMART" id="SM00630">
    <property type="entry name" value="Sema"/>
    <property type="match status" value="1"/>
</dbReference>
<dbReference type="PANTHER" id="PTHR46060:SF1">
    <property type="entry name" value="MARINER MOS1 TRANSPOSASE-LIKE PROTEIN"/>
    <property type="match status" value="1"/>
</dbReference>
<keyword evidence="5" id="KW-1185">Reference proteome</keyword>
<name>A0A8S4F5Y5_PLUXY</name>
<dbReference type="SUPFAM" id="SSF101912">
    <property type="entry name" value="Sema domain"/>
    <property type="match status" value="1"/>
</dbReference>
<dbReference type="InterPro" id="IPR036352">
    <property type="entry name" value="Semap_dom_sf"/>
</dbReference>
<organism evidence="4 5">
    <name type="scientific">Plutella xylostella</name>
    <name type="common">Diamondback moth</name>
    <name type="synonym">Plutella maculipennis</name>
    <dbReference type="NCBI Taxonomy" id="51655"/>
    <lineage>
        <taxon>Eukaryota</taxon>
        <taxon>Metazoa</taxon>
        <taxon>Ecdysozoa</taxon>
        <taxon>Arthropoda</taxon>
        <taxon>Hexapoda</taxon>
        <taxon>Insecta</taxon>
        <taxon>Pterygota</taxon>
        <taxon>Neoptera</taxon>
        <taxon>Endopterygota</taxon>
        <taxon>Lepidoptera</taxon>
        <taxon>Glossata</taxon>
        <taxon>Ditrysia</taxon>
        <taxon>Yponomeutoidea</taxon>
        <taxon>Plutellidae</taxon>
        <taxon>Plutella</taxon>
    </lineage>
</organism>
<dbReference type="GO" id="GO:0030154">
    <property type="term" value="P:cell differentiation"/>
    <property type="evidence" value="ECO:0007669"/>
    <property type="project" value="UniProtKB-KW"/>
</dbReference>
<dbReference type="InterPro" id="IPR015943">
    <property type="entry name" value="WD40/YVTN_repeat-like_dom_sf"/>
</dbReference>
<protein>
    <submittedName>
        <fullName evidence="4">(diamondback moth) hypothetical protein</fullName>
    </submittedName>
</protein>
<evidence type="ECO:0000256" key="1">
    <source>
        <dbReference type="ARBA" id="ARBA00022782"/>
    </source>
</evidence>
<dbReference type="PANTHER" id="PTHR46060">
    <property type="entry name" value="MARINER MOS1 TRANSPOSASE-LIKE PROTEIN"/>
    <property type="match status" value="1"/>
</dbReference>
<evidence type="ECO:0000313" key="4">
    <source>
        <dbReference type="EMBL" id="CAG9123558.1"/>
    </source>
</evidence>
<dbReference type="PROSITE" id="PS51004">
    <property type="entry name" value="SEMA"/>
    <property type="match status" value="1"/>
</dbReference>
<dbReference type="Gene3D" id="3.30.420.10">
    <property type="entry name" value="Ribonuclease H-like superfamily/Ribonuclease H"/>
    <property type="match status" value="1"/>
</dbReference>
<dbReference type="InterPro" id="IPR036397">
    <property type="entry name" value="RNaseH_sf"/>
</dbReference>
<reference evidence="4" key="1">
    <citation type="submission" date="2020-11" db="EMBL/GenBank/DDBJ databases">
        <authorList>
            <person name="Whiteford S."/>
        </authorList>
    </citation>
    <scope>NUCLEOTIDE SEQUENCE</scope>
</reference>
<dbReference type="InterPro" id="IPR001627">
    <property type="entry name" value="Semap_dom"/>
</dbReference>
<dbReference type="InterPro" id="IPR052709">
    <property type="entry name" value="Transposase-MT_Hybrid"/>
</dbReference>
<comment type="caution">
    <text evidence="2">Lacks conserved residue(s) required for the propagation of feature annotation.</text>
</comment>
<gene>
    <name evidence="4" type="ORF">PLXY2_LOCUS8008</name>
</gene>
<dbReference type="EMBL" id="CAJHNJ030000029">
    <property type="protein sequence ID" value="CAG9123558.1"/>
    <property type="molecule type" value="Genomic_DNA"/>
</dbReference>
<evidence type="ECO:0000259" key="3">
    <source>
        <dbReference type="PROSITE" id="PS51004"/>
    </source>
</evidence>
<evidence type="ECO:0000256" key="2">
    <source>
        <dbReference type="PROSITE-ProRule" id="PRU00352"/>
    </source>
</evidence>
<evidence type="ECO:0000313" key="5">
    <source>
        <dbReference type="Proteomes" id="UP000653454"/>
    </source>
</evidence>
<keyword evidence="1" id="KW-0221">Differentiation</keyword>
<accession>A0A8S4F5Y5</accession>
<dbReference type="AlphaFoldDB" id="A0A8S4F5Y5"/>
<dbReference type="Gene3D" id="2.130.10.10">
    <property type="entry name" value="YVTN repeat-like/Quinoprotein amine dehydrogenase"/>
    <property type="match status" value="1"/>
</dbReference>
<sequence length="454" mass="52349">MNLPIITPPADSFKEKNVLKLDNYEQQYQGVDDTHKFLGNETHTDYFRLLLRDGNYLLVGGRNVVYNLSLTDLTEQRRLVWYSPENDVKMCVVKGKDEESCQNYIRILVSLGSGKLLVCGTNSFKPYCREYSVQRDSYHMEKEKSGQAVCPYDPDHNSTAVYAVPSTGRPKTAVTQDNIDAVRQLIKEDRHVTYEQIRASLSIGMTAIQTILHEELGVKKLVSRWVPHRLTEEQKSARVNWCRSALQRFNGGSSNAVYNIVSGNESWIYSYEPERKHQSAVWVFEGEVKPTKVIRSRSVSKKMVASFVSKTGHVATIPLQEQRTVTADWYTTVCLPEVVRELRKTNPNRRIILHHDNASSHTARKTRTFLNMENVELMDHPPYSPDLSPNDYFTFPRIKDMLRGQRFSGPEEAVEAYKSAVLTVSTSDWNYCFNDWFNRMKKCIECHGDYFEKQ</sequence>
<comment type="caution">
    <text evidence="4">The sequence shown here is derived from an EMBL/GenBank/DDBJ whole genome shotgun (WGS) entry which is preliminary data.</text>
</comment>
<dbReference type="Pfam" id="PF13358">
    <property type="entry name" value="DDE_3"/>
    <property type="match status" value="1"/>
</dbReference>
<feature type="domain" description="Sema" evidence="3">
    <location>
        <begin position="20"/>
        <end position="168"/>
    </location>
</feature>
<dbReference type="Proteomes" id="UP000653454">
    <property type="component" value="Unassembled WGS sequence"/>
</dbReference>
<dbReference type="InterPro" id="IPR038717">
    <property type="entry name" value="Tc1-like_DDE_dom"/>
</dbReference>